<feature type="region of interest" description="Disordered" evidence="1">
    <location>
        <begin position="1"/>
        <end position="115"/>
    </location>
</feature>
<organism evidence="2 3">
    <name type="scientific">Letharia lupina</name>
    <dbReference type="NCBI Taxonomy" id="560253"/>
    <lineage>
        <taxon>Eukaryota</taxon>
        <taxon>Fungi</taxon>
        <taxon>Dikarya</taxon>
        <taxon>Ascomycota</taxon>
        <taxon>Pezizomycotina</taxon>
        <taxon>Lecanoromycetes</taxon>
        <taxon>OSLEUM clade</taxon>
        <taxon>Lecanoromycetidae</taxon>
        <taxon>Lecanorales</taxon>
        <taxon>Lecanorineae</taxon>
        <taxon>Parmeliaceae</taxon>
        <taxon>Letharia</taxon>
    </lineage>
</organism>
<dbReference type="RefSeq" id="XP_037156683.1">
    <property type="nucleotide sequence ID" value="XM_037298048.1"/>
</dbReference>
<evidence type="ECO:0008006" key="4">
    <source>
        <dbReference type="Google" id="ProtNLM"/>
    </source>
</evidence>
<evidence type="ECO:0000256" key="1">
    <source>
        <dbReference type="SAM" id="MobiDB-lite"/>
    </source>
</evidence>
<dbReference type="Proteomes" id="UP000593566">
    <property type="component" value="Unassembled WGS sequence"/>
</dbReference>
<gene>
    <name evidence="2" type="ORF">HO133_007155</name>
</gene>
<dbReference type="GO" id="GO:0043625">
    <property type="term" value="C:delta DNA polymerase complex"/>
    <property type="evidence" value="ECO:0007669"/>
    <property type="project" value="TreeGrafter"/>
</dbReference>
<reference evidence="2 3" key="1">
    <citation type="journal article" date="2020" name="Genomics">
        <title>Complete, high-quality genomes from long-read metagenomic sequencing of two wolf lichen thalli reveals enigmatic genome architecture.</title>
        <authorList>
            <person name="McKenzie S.K."/>
            <person name="Walston R.F."/>
            <person name="Allen J.L."/>
        </authorList>
    </citation>
    <scope>NUCLEOTIDE SEQUENCE [LARGE SCALE GENOMIC DNA]</scope>
    <source>
        <strain evidence="2">WasteWater1</strain>
    </source>
</reference>
<dbReference type="EMBL" id="JACCJB010000003">
    <property type="protein sequence ID" value="KAF6229041.1"/>
    <property type="molecule type" value="Genomic_DNA"/>
</dbReference>
<evidence type="ECO:0000313" key="3">
    <source>
        <dbReference type="Proteomes" id="UP000593566"/>
    </source>
</evidence>
<dbReference type="GO" id="GO:0000731">
    <property type="term" value="P:DNA synthesis involved in DNA repair"/>
    <property type="evidence" value="ECO:0007669"/>
    <property type="project" value="InterPro"/>
</dbReference>
<proteinExistence type="predicted"/>
<dbReference type="GO" id="GO:0003887">
    <property type="term" value="F:DNA-directed DNA polymerase activity"/>
    <property type="evidence" value="ECO:0007669"/>
    <property type="project" value="TreeGrafter"/>
</dbReference>
<keyword evidence="3" id="KW-1185">Reference proteome</keyword>
<comment type="caution">
    <text evidence="2">The sequence shown here is derived from an EMBL/GenBank/DDBJ whole genome shotgun (WGS) entry which is preliminary data.</text>
</comment>
<dbReference type="PANTHER" id="PTHR14303:SF0">
    <property type="entry name" value="DNA POLYMERASE DELTA SUBUNIT 4"/>
    <property type="match status" value="1"/>
</dbReference>
<dbReference type="PANTHER" id="PTHR14303">
    <property type="entry name" value="DNA POLYMERASE DELTA SUBUNIT 4"/>
    <property type="match status" value="1"/>
</dbReference>
<protein>
    <recommendedName>
        <fullName evidence="4">DNA polymerase delta subunit 4</fullName>
    </recommendedName>
</protein>
<dbReference type="InterPro" id="IPR007218">
    <property type="entry name" value="DNA_pol_delta_4"/>
</dbReference>
<dbReference type="Pfam" id="PF04081">
    <property type="entry name" value="DNA_pol_delta_4"/>
    <property type="match status" value="1"/>
</dbReference>
<accession>A0A8H6FIB7</accession>
<dbReference type="GO" id="GO:0006261">
    <property type="term" value="P:DNA-templated DNA replication"/>
    <property type="evidence" value="ECO:0007669"/>
    <property type="project" value="TreeGrafter"/>
</dbReference>
<name>A0A8H6FIB7_9LECA</name>
<sequence length="214" mass="23037">MPPTRRKPSGTAARAQQTLAFGPNPNKVTKPSQPAAGNKKKKPSPPAPTDAERLQKAAADISTPSPGPEEEDYPPRPEAQLESPRALAIRGQGGGAAADVGVGKSEAEEKGGRVSDAQVRRYWKGKEEERIAPRVHQAGLSVNEKILRHFDLSSQYGPCIGIPRMRRWKRAETLGLGPPVEVLGVLVKEERSGNGKAERAFMEGLLTSRLAVNE</sequence>
<dbReference type="AlphaFoldDB" id="A0A8H6FIB7"/>
<dbReference type="GeneID" id="59335555"/>
<evidence type="ECO:0000313" key="2">
    <source>
        <dbReference type="EMBL" id="KAF6229041.1"/>
    </source>
</evidence>